<keyword evidence="4 6" id="KW-1133">Transmembrane helix</keyword>
<evidence type="ECO:0000313" key="8">
    <source>
        <dbReference type="Proteomes" id="UP000620075"/>
    </source>
</evidence>
<proteinExistence type="predicted"/>
<feature type="transmembrane region" description="Helical" evidence="6">
    <location>
        <begin position="61"/>
        <end position="81"/>
    </location>
</feature>
<feature type="transmembrane region" description="Helical" evidence="6">
    <location>
        <begin position="228"/>
        <end position="250"/>
    </location>
</feature>
<organism evidence="7 8">
    <name type="scientific">Candidatus Dormiibacter inghamiae</name>
    <dbReference type="NCBI Taxonomy" id="3127013"/>
    <lineage>
        <taxon>Bacteria</taxon>
        <taxon>Bacillati</taxon>
        <taxon>Candidatus Dormiibacterota</taxon>
        <taxon>Candidatus Dormibacteria</taxon>
        <taxon>Candidatus Dormibacterales</taxon>
        <taxon>Candidatus Dormibacteraceae</taxon>
        <taxon>Candidatus Dormiibacter</taxon>
    </lineage>
</organism>
<evidence type="ECO:0000256" key="4">
    <source>
        <dbReference type="ARBA" id="ARBA00022989"/>
    </source>
</evidence>
<sequence>MRVPRELGQARTADQRLGAPRLLFQTPRFGRLTAAILVSSVGDPITLTLTLVIAWRSLGAIGIGLAYVCRVGATLAVGGLLGHAADRWDRRRLVVSLETLRCLALLLLPFAVPLSPLTIFPCLVVLGAAEAIVQSARQAAVPELVKDNQIETANSVLLLALSTAQALGFGLAGALLARWPQALWLFWLDAATFALSGLLVATIPGLGGGIKLAGLGSGLRVAFAVRPARALLIVAATASVLIGSATPALLPLAYEFAGNGPSTYALLQIALVAGIVVGSLSAGRIGPARLRPAMAVSFLFFAIGCLGLAGLGSLRLPGLAPALLAVGVTGVANAVYAVANASSVMRAADGFNRGTLLTARFVIAQAALLVGVAVGAVAVTLAGPRWTFAATATGMALLGITYLRVLRRSPPGAAELTVATG</sequence>
<dbReference type="Gene3D" id="1.20.1250.20">
    <property type="entry name" value="MFS general substrate transporter like domains"/>
    <property type="match status" value="2"/>
</dbReference>
<dbReference type="PANTHER" id="PTHR23513:SF6">
    <property type="entry name" value="MAJOR FACILITATOR SUPERFAMILY ASSOCIATED DOMAIN-CONTAINING PROTEIN"/>
    <property type="match status" value="1"/>
</dbReference>
<feature type="transmembrane region" description="Helical" evidence="6">
    <location>
        <begin position="293"/>
        <end position="312"/>
    </location>
</feature>
<evidence type="ECO:0000256" key="6">
    <source>
        <dbReference type="SAM" id="Phobius"/>
    </source>
</evidence>
<feature type="transmembrane region" description="Helical" evidence="6">
    <location>
        <begin position="262"/>
        <end position="281"/>
    </location>
</feature>
<keyword evidence="3 6" id="KW-0812">Transmembrane</keyword>
<dbReference type="GO" id="GO:0022857">
    <property type="term" value="F:transmembrane transporter activity"/>
    <property type="evidence" value="ECO:0007669"/>
    <property type="project" value="InterPro"/>
</dbReference>
<feature type="transmembrane region" description="Helical" evidence="6">
    <location>
        <begin position="360"/>
        <end position="382"/>
    </location>
</feature>
<name>A0A934KHM8_9BACT</name>
<evidence type="ECO:0000256" key="3">
    <source>
        <dbReference type="ARBA" id="ARBA00022692"/>
    </source>
</evidence>
<evidence type="ECO:0000256" key="5">
    <source>
        <dbReference type="ARBA" id="ARBA00023136"/>
    </source>
</evidence>
<dbReference type="InterPro" id="IPR011701">
    <property type="entry name" value="MFS"/>
</dbReference>
<protein>
    <submittedName>
        <fullName evidence="7">MFS transporter</fullName>
    </submittedName>
</protein>
<reference evidence="7 8" key="1">
    <citation type="submission" date="2020-10" db="EMBL/GenBank/DDBJ databases">
        <title>Ca. Dormibacterota MAGs.</title>
        <authorList>
            <person name="Montgomery K."/>
        </authorList>
    </citation>
    <scope>NUCLEOTIDE SEQUENCE [LARGE SCALE GENOMIC DNA]</scope>
    <source>
        <strain evidence="7">SC8811_S16_3</strain>
    </source>
</reference>
<feature type="transmembrane region" description="Helical" evidence="6">
    <location>
        <begin position="318"/>
        <end position="339"/>
    </location>
</feature>
<evidence type="ECO:0000313" key="7">
    <source>
        <dbReference type="EMBL" id="MBJ7603721.1"/>
    </source>
</evidence>
<dbReference type="RefSeq" id="WP_338180195.1">
    <property type="nucleotide sequence ID" value="NZ_JAEKNQ010000040.1"/>
</dbReference>
<dbReference type="EMBL" id="JAEKNQ010000040">
    <property type="protein sequence ID" value="MBJ7603721.1"/>
    <property type="molecule type" value="Genomic_DNA"/>
</dbReference>
<evidence type="ECO:0000256" key="1">
    <source>
        <dbReference type="ARBA" id="ARBA00004651"/>
    </source>
</evidence>
<dbReference type="InterPro" id="IPR036259">
    <property type="entry name" value="MFS_trans_sf"/>
</dbReference>
<feature type="transmembrane region" description="Helical" evidence="6">
    <location>
        <begin position="32"/>
        <end position="55"/>
    </location>
</feature>
<comment type="caution">
    <text evidence="7">The sequence shown here is derived from an EMBL/GenBank/DDBJ whole genome shotgun (WGS) entry which is preliminary data.</text>
</comment>
<keyword evidence="2" id="KW-1003">Cell membrane</keyword>
<dbReference type="PANTHER" id="PTHR23513">
    <property type="entry name" value="INTEGRAL MEMBRANE EFFLUX PROTEIN-RELATED"/>
    <property type="match status" value="1"/>
</dbReference>
<dbReference type="Proteomes" id="UP000620075">
    <property type="component" value="Unassembled WGS sequence"/>
</dbReference>
<dbReference type="AlphaFoldDB" id="A0A934KHM8"/>
<accession>A0A934KHM8</accession>
<gene>
    <name evidence="7" type="ORF">JF888_11095</name>
</gene>
<comment type="subcellular location">
    <subcellularLocation>
        <location evidence="1">Cell membrane</location>
        <topology evidence="1">Multi-pass membrane protein</topology>
    </subcellularLocation>
</comment>
<feature type="transmembrane region" description="Helical" evidence="6">
    <location>
        <begin position="156"/>
        <end position="177"/>
    </location>
</feature>
<feature type="transmembrane region" description="Helical" evidence="6">
    <location>
        <begin position="388"/>
        <end position="406"/>
    </location>
</feature>
<evidence type="ECO:0000256" key="2">
    <source>
        <dbReference type="ARBA" id="ARBA00022475"/>
    </source>
</evidence>
<dbReference type="GO" id="GO:0005886">
    <property type="term" value="C:plasma membrane"/>
    <property type="evidence" value="ECO:0007669"/>
    <property type="project" value="UniProtKB-SubCell"/>
</dbReference>
<keyword evidence="5 6" id="KW-0472">Membrane</keyword>
<dbReference type="Pfam" id="PF07690">
    <property type="entry name" value="MFS_1"/>
    <property type="match status" value="1"/>
</dbReference>
<dbReference type="SUPFAM" id="SSF103473">
    <property type="entry name" value="MFS general substrate transporter"/>
    <property type="match status" value="1"/>
</dbReference>